<dbReference type="GO" id="GO:0050307">
    <property type="term" value="F:sucrose-phosphate phosphatase activity"/>
    <property type="evidence" value="ECO:0007669"/>
    <property type="project" value="InterPro"/>
</dbReference>
<dbReference type="KEGG" id="srub:C2R22_12550"/>
<evidence type="ECO:0000259" key="1">
    <source>
        <dbReference type="Pfam" id="PF08472"/>
    </source>
</evidence>
<dbReference type="Proteomes" id="UP000236584">
    <property type="component" value="Chromosome"/>
</dbReference>
<dbReference type="GeneID" id="35592935"/>
<dbReference type="InterPro" id="IPR032710">
    <property type="entry name" value="NTF2-like_dom_sf"/>
</dbReference>
<dbReference type="GO" id="GO:0005986">
    <property type="term" value="P:sucrose biosynthetic process"/>
    <property type="evidence" value="ECO:0007669"/>
    <property type="project" value="InterPro"/>
</dbReference>
<dbReference type="OrthoDB" id="337726at2157"/>
<reference evidence="2 3" key="1">
    <citation type="submission" date="2018-01" db="EMBL/GenBank/DDBJ databases">
        <title>Complete genome sequence of Salinigranum rubrum GX10T, an extremely halophilic archaeon isolated from a marine solar saltern.</title>
        <authorList>
            <person name="Han S."/>
        </authorList>
    </citation>
    <scope>NUCLEOTIDE SEQUENCE [LARGE SCALE GENOMIC DNA]</scope>
    <source>
        <strain evidence="2 3">GX10</strain>
    </source>
</reference>
<dbReference type="AlphaFoldDB" id="A0A2I8VKB0"/>
<evidence type="ECO:0000313" key="2">
    <source>
        <dbReference type="EMBL" id="AUV82370.1"/>
    </source>
</evidence>
<protein>
    <recommendedName>
        <fullName evidence="1">Sucrose-phosphatase C-terminal domain-containing protein</fullName>
    </recommendedName>
</protein>
<organism evidence="2 3">
    <name type="scientific">Salinigranum rubrum</name>
    <dbReference type="NCBI Taxonomy" id="755307"/>
    <lineage>
        <taxon>Archaea</taxon>
        <taxon>Methanobacteriati</taxon>
        <taxon>Methanobacteriota</taxon>
        <taxon>Stenosarchaea group</taxon>
        <taxon>Halobacteria</taxon>
        <taxon>Halobacteriales</taxon>
        <taxon>Haloferacaceae</taxon>
        <taxon>Salinigranum</taxon>
    </lineage>
</organism>
<dbReference type="SUPFAM" id="SSF54427">
    <property type="entry name" value="NTF2-like"/>
    <property type="match status" value="1"/>
</dbReference>
<dbReference type="Gene3D" id="3.10.450.50">
    <property type="match status" value="1"/>
</dbReference>
<gene>
    <name evidence="2" type="ORF">C2R22_12550</name>
</gene>
<feature type="domain" description="Sucrose-phosphatase C-terminal" evidence="1">
    <location>
        <begin position="14"/>
        <end position="137"/>
    </location>
</feature>
<proteinExistence type="predicted"/>
<accession>A0A2I8VKB0</accession>
<dbReference type="EMBL" id="CP026309">
    <property type="protein sequence ID" value="AUV82370.1"/>
    <property type="molecule type" value="Genomic_DNA"/>
</dbReference>
<dbReference type="RefSeq" id="WP_103426059.1">
    <property type="nucleotide sequence ID" value="NZ_CP026309.1"/>
</dbReference>
<name>A0A2I8VKB0_9EURY</name>
<dbReference type="InterPro" id="IPR013679">
    <property type="entry name" value="SPP_C"/>
</dbReference>
<keyword evidence="3" id="KW-1185">Reference proteome</keyword>
<sequence length="139" mass="15956">MTETDSSLVEQCRREVDELHAFFELWFVGELPQQRTELRRFEGVLAEDFRMIQPSGLTRSRDGIVADVFDAHGAHEDVTVETSTFEPRVVGETCLGTYEEWQTTGEERTGRVATVLFRRAEGTPNGVEWVHLHETWLAE</sequence>
<dbReference type="Pfam" id="PF08472">
    <property type="entry name" value="S6PP_C"/>
    <property type="match status" value="1"/>
</dbReference>
<evidence type="ECO:0000313" key="3">
    <source>
        <dbReference type="Proteomes" id="UP000236584"/>
    </source>
</evidence>